<comment type="catalytic activity">
    <reaction evidence="7">
        <text>a 4-saturated-(3S)-3-hydroxyacyl-CoA = a (3E)-enoyl-CoA + H2O</text>
        <dbReference type="Rhea" id="RHEA:20724"/>
        <dbReference type="ChEBI" id="CHEBI:15377"/>
        <dbReference type="ChEBI" id="CHEBI:58521"/>
        <dbReference type="ChEBI" id="CHEBI:137480"/>
        <dbReference type="EC" id="4.2.1.17"/>
    </reaction>
</comment>
<evidence type="ECO:0000256" key="6">
    <source>
        <dbReference type="ARBA" id="ARBA00023709"/>
    </source>
</evidence>
<comment type="function">
    <text evidence="1">Could possibly oxidize fatty acids using specific components.</text>
</comment>
<evidence type="ECO:0000313" key="10">
    <source>
        <dbReference type="Proteomes" id="UP000694257"/>
    </source>
</evidence>
<dbReference type="PANTHER" id="PTHR11941:SF169">
    <property type="entry name" value="(7AS)-7A-METHYL-1,5-DIOXO-2,3,5,6,7,7A-HEXAHYDRO-1H-INDENE-CARBOXYL-COA HYDROLASE"/>
    <property type="match status" value="1"/>
</dbReference>
<dbReference type="CDD" id="cd06558">
    <property type="entry name" value="crotonase-like"/>
    <property type="match status" value="1"/>
</dbReference>
<dbReference type="PROSITE" id="PS00166">
    <property type="entry name" value="ENOYL_COA_HYDRATASE"/>
    <property type="match status" value="1"/>
</dbReference>
<dbReference type="PANTHER" id="PTHR11941">
    <property type="entry name" value="ENOYL-COA HYDRATASE-RELATED"/>
    <property type="match status" value="1"/>
</dbReference>
<dbReference type="InterPro" id="IPR001753">
    <property type="entry name" value="Enoyl-CoA_hydra/iso"/>
</dbReference>
<evidence type="ECO:0000256" key="8">
    <source>
        <dbReference type="RuleBase" id="RU003707"/>
    </source>
</evidence>
<dbReference type="InterPro" id="IPR018376">
    <property type="entry name" value="Enoyl-CoA_hyd/isom_CS"/>
</dbReference>
<keyword evidence="3" id="KW-0276">Fatty acid metabolism</keyword>
<evidence type="ECO:0000256" key="5">
    <source>
        <dbReference type="ARBA" id="ARBA00023239"/>
    </source>
</evidence>
<dbReference type="Proteomes" id="UP000694257">
    <property type="component" value="Chromosome"/>
</dbReference>
<keyword evidence="5" id="KW-0456">Lyase</keyword>
<proteinExistence type="inferred from homology"/>
<gene>
    <name evidence="9" type="ORF">KV110_15470</name>
</gene>
<protein>
    <submittedName>
        <fullName evidence="9">Enoyl-CoA hydratase/isomerase family protein</fullName>
    </submittedName>
</protein>
<dbReference type="EMBL" id="CP078145">
    <property type="protein sequence ID" value="QXN94327.1"/>
    <property type="molecule type" value="Genomic_DNA"/>
</dbReference>
<name>A0ABX8RXF9_NOCIO</name>
<comment type="similarity">
    <text evidence="2 8">Belongs to the enoyl-CoA hydratase/isomerase family.</text>
</comment>
<sequence>MSEQFVSVSAQGDGVATLTLDNPGKKNALSIAVRDQVSSALDALAVDAAVRVVVITGAGDIFSSGFDLAEFGSTDPVVRQALWPSSDRFHHTVLRFPLPTIAAVNGPAIAGGFDLATLCDIRVAADTATFTHPEQRFADVLYQPLRELVGGAAARYLTLSGRTVDATEALRLGLVSAVLPRHELAAAAHELALDIARGPRDALMRTKAKALRRTGIEVGTPTLAM</sequence>
<evidence type="ECO:0000256" key="4">
    <source>
        <dbReference type="ARBA" id="ARBA00023098"/>
    </source>
</evidence>
<comment type="catalytic activity">
    <reaction evidence="6">
        <text>a (3S)-3-hydroxyacyl-CoA = a (2E)-enoyl-CoA + H2O</text>
        <dbReference type="Rhea" id="RHEA:16105"/>
        <dbReference type="ChEBI" id="CHEBI:15377"/>
        <dbReference type="ChEBI" id="CHEBI:57318"/>
        <dbReference type="ChEBI" id="CHEBI:58856"/>
        <dbReference type="EC" id="4.2.1.17"/>
    </reaction>
</comment>
<evidence type="ECO:0000256" key="3">
    <source>
        <dbReference type="ARBA" id="ARBA00022832"/>
    </source>
</evidence>
<organism evidence="9 10">
    <name type="scientific">Nocardia iowensis</name>
    <dbReference type="NCBI Taxonomy" id="204891"/>
    <lineage>
        <taxon>Bacteria</taxon>
        <taxon>Bacillati</taxon>
        <taxon>Actinomycetota</taxon>
        <taxon>Actinomycetes</taxon>
        <taxon>Mycobacteriales</taxon>
        <taxon>Nocardiaceae</taxon>
        <taxon>Nocardia</taxon>
    </lineage>
</organism>
<dbReference type="Pfam" id="PF00378">
    <property type="entry name" value="ECH_1"/>
    <property type="match status" value="1"/>
</dbReference>
<keyword evidence="10" id="KW-1185">Reference proteome</keyword>
<accession>A0ABX8RXF9</accession>
<evidence type="ECO:0000256" key="7">
    <source>
        <dbReference type="ARBA" id="ARBA00023717"/>
    </source>
</evidence>
<evidence type="ECO:0000313" key="9">
    <source>
        <dbReference type="EMBL" id="QXN94327.1"/>
    </source>
</evidence>
<evidence type="ECO:0000256" key="2">
    <source>
        <dbReference type="ARBA" id="ARBA00005254"/>
    </source>
</evidence>
<dbReference type="RefSeq" id="WP_218476829.1">
    <property type="nucleotide sequence ID" value="NZ_BAABJN010000015.1"/>
</dbReference>
<reference evidence="9 10" key="1">
    <citation type="submission" date="2021-07" db="EMBL/GenBank/DDBJ databases">
        <title>Whole Genome Sequence of Nocardia Iowensis.</title>
        <authorList>
            <person name="Lamm A."/>
            <person name="Collins-Fairclough A.M."/>
            <person name="Bunk B."/>
            <person name="Sproer C."/>
        </authorList>
    </citation>
    <scope>NUCLEOTIDE SEQUENCE [LARGE SCALE GENOMIC DNA]</scope>
    <source>
        <strain evidence="9 10">NRRL 5646</strain>
    </source>
</reference>
<keyword evidence="4" id="KW-0443">Lipid metabolism</keyword>
<evidence type="ECO:0000256" key="1">
    <source>
        <dbReference type="ARBA" id="ARBA00002994"/>
    </source>
</evidence>